<keyword evidence="4" id="KW-1185">Reference proteome</keyword>
<dbReference type="InterPro" id="IPR001087">
    <property type="entry name" value="GDSL"/>
</dbReference>
<feature type="signal peptide" evidence="2">
    <location>
        <begin position="1"/>
        <end position="18"/>
    </location>
</feature>
<name>A0AAD5XR76_9FUNG</name>
<comment type="similarity">
    <text evidence="1">Belongs to the 'GDSL' lipolytic enzyme family.</text>
</comment>
<evidence type="ECO:0000256" key="1">
    <source>
        <dbReference type="ARBA" id="ARBA00008668"/>
    </source>
</evidence>
<comment type="caution">
    <text evidence="3">The sequence shown here is derived from an EMBL/GenBank/DDBJ whole genome shotgun (WGS) entry which is preliminary data.</text>
</comment>
<reference evidence="3" key="1">
    <citation type="submission" date="2020-05" db="EMBL/GenBank/DDBJ databases">
        <title>Phylogenomic resolution of chytrid fungi.</title>
        <authorList>
            <person name="Stajich J.E."/>
            <person name="Amses K."/>
            <person name="Simmons R."/>
            <person name="Seto K."/>
            <person name="Myers J."/>
            <person name="Bonds A."/>
            <person name="Quandt C.A."/>
            <person name="Barry K."/>
            <person name="Liu P."/>
            <person name="Grigoriev I."/>
            <person name="Longcore J.E."/>
            <person name="James T.Y."/>
        </authorList>
    </citation>
    <scope>NUCLEOTIDE SEQUENCE</scope>
    <source>
        <strain evidence="3">JEL0379</strain>
    </source>
</reference>
<dbReference type="AlphaFoldDB" id="A0AAD5XR76"/>
<keyword evidence="2" id="KW-0732">Signal</keyword>
<dbReference type="InterPro" id="IPR036514">
    <property type="entry name" value="SGNH_hydro_sf"/>
</dbReference>
<dbReference type="PANTHER" id="PTHR22835:SF659">
    <property type="entry name" value="GDSL LIPASE_ACYLHYDROLASE, PUTATIVE (AFU_ORTHOLOGUE AFUA_2G00510)-RELATED"/>
    <property type="match status" value="1"/>
</dbReference>
<dbReference type="EMBL" id="JADGJQ010000026">
    <property type="protein sequence ID" value="KAJ3178443.1"/>
    <property type="molecule type" value="Genomic_DNA"/>
</dbReference>
<sequence>MKFLGSLTALALASTAYAFPACSAPGPGSFVVFGDSLSDNGNLWAFTNRSYPPSPPYFSGRFSNGPTWIELVAEKHGAALADLAWGGATSDSVLSPPAKIPGFSIPSVKEQVQAFLDNKPLTSVQKTIDAALDVVKGGISKAFFVVWGGGNDYLQEQATGRHVDPSAVAAALRASLDLLANRGGKRFIVPNLPGATFADHNIALNATVTSFRQANPKATVLYFDVNPVFSSVETNPAFKNTTAPCLENITKNGQVVGFRVCSEPDTYSEWDGVHPTAAVHRLVAQAAEELIAKGGK</sequence>
<dbReference type="Proteomes" id="UP001212152">
    <property type="component" value="Unassembled WGS sequence"/>
</dbReference>
<accession>A0AAD5XR76</accession>
<dbReference type="CDD" id="cd01846">
    <property type="entry name" value="fatty_acyltransferase_like"/>
    <property type="match status" value="1"/>
</dbReference>
<evidence type="ECO:0000313" key="3">
    <source>
        <dbReference type="EMBL" id="KAJ3178443.1"/>
    </source>
</evidence>
<evidence type="ECO:0000313" key="4">
    <source>
        <dbReference type="Proteomes" id="UP001212152"/>
    </source>
</evidence>
<dbReference type="GO" id="GO:0016788">
    <property type="term" value="F:hydrolase activity, acting on ester bonds"/>
    <property type="evidence" value="ECO:0007669"/>
    <property type="project" value="InterPro"/>
</dbReference>
<organism evidence="3 4">
    <name type="scientific">Geranomyces variabilis</name>
    <dbReference type="NCBI Taxonomy" id="109894"/>
    <lineage>
        <taxon>Eukaryota</taxon>
        <taxon>Fungi</taxon>
        <taxon>Fungi incertae sedis</taxon>
        <taxon>Chytridiomycota</taxon>
        <taxon>Chytridiomycota incertae sedis</taxon>
        <taxon>Chytridiomycetes</taxon>
        <taxon>Spizellomycetales</taxon>
        <taxon>Powellomycetaceae</taxon>
        <taxon>Geranomyces</taxon>
    </lineage>
</organism>
<protein>
    <submittedName>
        <fullName evidence="3">Uncharacterized protein</fullName>
    </submittedName>
</protein>
<feature type="chain" id="PRO_5042160378" evidence="2">
    <location>
        <begin position="19"/>
        <end position="296"/>
    </location>
</feature>
<dbReference type="SUPFAM" id="SSF52266">
    <property type="entry name" value="SGNH hydrolase"/>
    <property type="match status" value="1"/>
</dbReference>
<proteinExistence type="inferred from homology"/>
<dbReference type="Gene3D" id="3.40.50.1110">
    <property type="entry name" value="SGNH hydrolase"/>
    <property type="match status" value="1"/>
</dbReference>
<evidence type="ECO:0000256" key="2">
    <source>
        <dbReference type="SAM" id="SignalP"/>
    </source>
</evidence>
<dbReference type="Pfam" id="PF00657">
    <property type="entry name" value="Lipase_GDSL"/>
    <property type="match status" value="1"/>
</dbReference>
<gene>
    <name evidence="3" type="ORF">HDU87_003517</name>
</gene>
<dbReference type="PANTHER" id="PTHR22835">
    <property type="entry name" value="ZINC FINGER FYVE DOMAIN CONTAINING PROTEIN"/>
    <property type="match status" value="1"/>
</dbReference>